<keyword evidence="4" id="KW-0378">Hydrolase</keyword>
<gene>
    <name evidence="9" type="ORF">DIURU_004480</name>
</gene>
<evidence type="ECO:0000256" key="6">
    <source>
        <dbReference type="ARBA" id="ARBA00023125"/>
    </source>
</evidence>
<dbReference type="OrthoDB" id="2111841at2759"/>
<dbReference type="GO" id="GO:0006508">
    <property type="term" value="P:proteolysis"/>
    <property type="evidence" value="ECO:0007669"/>
    <property type="project" value="UniProtKB-KW"/>
</dbReference>
<dbReference type="EMBL" id="SWFT01000130">
    <property type="protein sequence ID" value="KAA8899099.1"/>
    <property type="molecule type" value="Genomic_DNA"/>
</dbReference>
<feature type="compositionally biased region" description="Basic residues" evidence="8">
    <location>
        <begin position="404"/>
        <end position="413"/>
    </location>
</feature>
<keyword evidence="5" id="KW-0190">Covalent protein-DNA linkage</keyword>
<feature type="region of interest" description="Disordered" evidence="8">
    <location>
        <begin position="283"/>
        <end position="302"/>
    </location>
</feature>
<feature type="region of interest" description="Disordered" evidence="8">
    <location>
        <begin position="1"/>
        <end position="43"/>
    </location>
</feature>
<feature type="region of interest" description="Disordered" evidence="8">
    <location>
        <begin position="308"/>
        <end position="413"/>
    </location>
</feature>
<dbReference type="Pfam" id="PF02586">
    <property type="entry name" value="SRAP"/>
    <property type="match status" value="1"/>
</dbReference>
<feature type="compositionally biased region" description="Low complexity" evidence="8">
    <location>
        <begin position="365"/>
        <end position="376"/>
    </location>
</feature>
<evidence type="ECO:0000256" key="1">
    <source>
        <dbReference type="ARBA" id="ARBA00008136"/>
    </source>
</evidence>
<dbReference type="AlphaFoldDB" id="A0A642UJP4"/>
<keyword evidence="2" id="KW-0645">Protease</keyword>
<accession>A0A642UJP4</accession>
<dbReference type="InterPro" id="IPR003738">
    <property type="entry name" value="SRAP"/>
</dbReference>
<dbReference type="InterPro" id="IPR036590">
    <property type="entry name" value="SRAP-like"/>
</dbReference>
<keyword evidence="10" id="KW-1185">Reference proteome</keyword>
<dbReference type="VEuPathDB" id="FungiDB:DIURU_004480"/>
<dbReference type="SUPFAM" id="SSF143081">
    <property type="entry name" value="BB1717-like"/>
    <property type="match status" value="1"/>
</dbReference>
<feature type="compositionally biased region" description="Polar residues" evidence="8">
    <location>
        <begin position="24"/>
        <end position="41"/>
    </location>
</feature>
<dbReference type="Gene3D" id="3.90.1680.10">
    <property type="entry name" value="SOS response associated peptidase-like"/>
    <property type="match status" value="1"/>
</dbReference>
<evidence type="ECO:0000313" key="10">
    <source>
        <dbReference type="Proteomes" id="UP000449547"/>
    </source>
</evidence>
<dbReference type="OMA" id="MPCVLEP"/>
<evidence type="ECO:0000256" key="5">
    <source>
        <dbReference type="ARBA" id="ARBA00023124"/>
    </source>
</evidence>
<dbReference type="RefSeq" id="XP_034010776.1">
    <property type="nucleotide sequence ID" value="XM_034157358.1"/>
</dbReference>
<comment type="caution">
    <text evidence="9">The sequence shown here is derived from an EMBL/GenBank/DDBJ whole genome shotgun (WGS) entry which is preliminary data.</text>
</comment>
<proteinExistence type="inferred from homology"/>
<feature type="compositionally biased region" description="Basic and acidic residues" evidence="8">
    <location>
        <begin position="308"/>
        <end position="361"/>
    </location>
</feature>
<dbReference type="GO" id="GO:0008233">
    <property type="term" value="F:peptidase activity"/>
    <property type="evidence" value="ECO:0007669"/>
    <property type="project" value="UniProtKB-KW"/>
</dbReference>
<dbReference type="GO" id="GO:0003697">
    <property type="term" value="F:single-stranded DNA binding"/>
    <property type="evidence" value="ECO:0007669"/>
    <property type="project" value="InterPro"/>
</dbReference>
<dbReference type="GO" id="GO:0016829">
    <property type="term" value="F:lyase activity"/>
    <property type="evidence" value="ECO:0007669"/>
    <property type="project" value="UniProtKB-KW"/>
</dbReference>
<sequence length="413" mass="46250">MCGRFAQGVDLTDLPQQLGHVGDPTNQANTSENGSGATGATNDIRVDVGDHQWHLDTTAASKWHPSFNIAPTNSALILYADPNHKQSKDHYKIEMSSFGLVPFYLTPPADQSPEEQRKSFRKQQSRTFNCRSDTLTSKHSRVWNSAKNHHRCVIPAQGYFEWTTIKEEKVPHFVHYSHAPFIFLVGLYAHNAHFGDDMPQSTFTICTGPATSDDDNDISWLHRRKPILVEPGSEAWYKWLDPEVALADIEELVLNTKSNPAYKDIEIYRVGSAVGNTRSEGAKLIKPMEQGSISDFFTPKPEPEIGEQVKAEKGSGDANDAKYSSEKSRIKTEDKSDGDAADKTKVKRESADTKSSVKKEDNDDTSAQQQSSTSTPSRKRKQPSFDIANMVTTSPRQPRSPRQSSRRTRQKRQ</sequence>
<dbReference type="PANTHER" id="PTHR13604:SF0">
    <property type="entry name" value="ABASIC SITE PROCESSING PROTEIN HMCES"/>
    <property type="match status" value="1"/>
</dbReference>
<evidence type="ECO:0000256" key="4">
    <source>
        <dbReference type="ARBA" id="ARBA00022801"/>
    </source>
</evidence>
<evidence type="ECO:0000313" key="9">
    <source>
        <dbReference type="EMBL" id="KAA8899099.1"/>
    </source>
</evidence>
<feature type="compositionally biased region" description="Low complexity" evidence="8">
    <location>
        <begin position="392"/>
        <end position="403"/>
    </location>
</feature>
<dbReference type="GeneID" id="54783131"/>
<evidence type="ECO:0000256" key="2">
    <source>
        <dbReference type="ARBA" id="ARBA00022670"/>
    </source>
</evidence>
<dbReference type="Proteomes" id="UP000449547">
    <property type="component" value="Unassembled WGS sequence"/>
</dbReference>
<evidence type="ECO:0000256" key="8">
    <source>
        <dbReference type="SAM" id="MobiDB-lite"/>
    </source>
</evidence>
<keyword evidence="7" id="KW-0456">Lyase</keyword>
<reference evidence="9 10" key="1">
    <citation type="submission" date="2019-07" db="EMBL/GenBank/DDBJ databases">
        <title>Genome assembly of two rare yeast pathogens: Diutina rugosa and Trichomonascus ciferrii.</title>
        <authorList>
            <person name="Mixao V."/>
            <person name="Saus E."/>
            <person name="Hansen A."/>
            <person name="Lass-Flor C."/>
            <person name="Gabaldon T."/>
        </authorList>
    </citation>
    <scope>NUCLEOTIDE SEQUENCE [LARGE SCALE GENOMIC DNA]</scope>
    <source>
        <strain evidence="9 10">CBS 613</strain>
    </source>
</reference>
<evidence type="ECO:0008006" key="11">
    <source>
        <dbReference type="Google" id="ProtNLM"/>
    </source>
</evidence>
<dbReference type="GO" id="GO:0106300">
    <property type="term" value="P:protein-DNA covalent cross-linking repair"/>
    <property type="evidence" value="ECO:0007669"/>
    <property type="project" value="InterPro"/>
</dbReference>
<dbReference type="PANTHER" id="PTHR13604">
    <property type="entry name" value="DC12-RELATED"/>
    <property type="match status" value="1"/>
</dbReference>
<evidence type="ECO:0000256" key="7">
    <source>
        <dbReference type="ARBA" id="ARBA00023239"/>
    </source>
</evidence>
<name>A0A642UJP4_DIURU</name>
<comment type="similarity">
    <text evidence="1">Belongs to the SOS response-associated peptidase family.</text>
</comment>
<organism evidence="9 10">
    <name type="scientific">Diutina rugosa</name>
    <name type="common">Yeast</name>
    <name type="synonym">Candida rugosa</name>
    <dbReference type="NCBI Taxonomy" id="5481"/>
    <lineage>
        <taxon>Eukaryota</taxon>
        <taxon>Fungi</taxon>
        <taxon>Dikarya</taxon>
        <taxon>Ascomycota</taxon>
        <taxon>Saccharomycotina</taxon>
        <taxon>Pichiomycetes</taxon>
        <taxon>Debaryomycetaceae</taxon>
        <taxon>Diutina</taxon>
    </lineage>
</organism>
<evidence type="ECO:0000256" key="3">
    <source>
        <dbReference type="ARBA" id="ARBA00022763"/>
    </source>
</evidence>
<protein>
    <recommendedName>
        <fullName evidence="11">DUF159-domain-containing protein</fullName>
    </recommendedName>
</protein>
<keyword evidence="3" id="KW-0227">DNA damage</keyword>
<keyword evidence="6" id="KW-0238">DNA-binding</keyword>